<protein>
    <recommendedName>
        <fullName evidence="1">ThuA-like domain-containing protein</fullName>
    </recommendedName>
</protein>
<gene>
    <name evidence="2" type="ORF">BN580_01113</name>
</gene>
<sequence length="242" mass="27705">MDRKIKVTVWNEFRHEKTLDGARDIYPDGIHACIKSFLDEAGCEVRLAALDDPDQGLPDSVLNDTDVLIWWGHMAHEEVDDGLVERIKNRVFNYGMGFIGLHSSHMSKPFRAIVGTSGNLLWGDEQKEIVWNIMPSHPIAKGIPEHFVLESEEMYGEPFMIPQPDAVVFTAWFEHGNVFRNGCCFLRGLGKVFYFQPGHETCRSFYDENVRRIIINAVKWAAPEDGYACRYPSECPHYNNLV</sequence>
<evidence type="ECO:0000259" key="1">
    <source>
        <dbReference type="Pfam" id="PF06283"/>
    </source>
</evidence>
<name>R6UQ84_9BACT</name>
<dbReference type="PIRSF" id="PIRSF030013">
    <property type="entry name" value="ThuA"/>
    <property type="match status" value="1"/>
</dbReference>
<proteinExistence type="predicted"/>
<dbReference type="AlphaFoldDB" id="R6UQ84"/>
<dbReference type="STRING" id="1263015.BN580_01113"/>
<organism evidence="2 3">
    <name type="scientific">Candidatus Colimorpha enterica</name>
    <dbReference type="NCBI Taxonomy" id="3083063"/>
    <lineage>
        <taxon>Bacteria</taxon>
        <taxon>Pseudomonadati</taxon>
        <taxon>Bacteroidota</taxon>
        <taxon>Bacteroidia</taxon>
        <taxon>Bacteroidales</taxon>
        <taxon>Candidatus Colimorpha</taxon>
    </lineage>
</organism>
<dbReference type="Proteomes" id="UP000017938">
    <property type="component" value="Unassembled WGS sequence"/>
</dbReference>
<dbReference type="Gene3D" id="3.40.50.880">
    <property type="match status" value="1"/>
</dbReference>
<dbReference type="SUPFAM" id="SSF52317">
    <property type="entry name" value="Class I glutamine amidotransferase-like"/>
    <property type="match status" value="1"/>
</dbReference>
<dbReference type="EMBL" id="CBFW010000136">
    <property type="protein sequence ID" value="CDC72947.1"/>
    <property type="molecule type" value="Genomic_DNA"/>
</dbReference>
<evidence type="ECO:0000313" key="2">
    <source>
        <dbReference type="EMBL" id="CDC72947.1"/>
    </source>
</evidence>
<accession>R6UQ84</accession>
<feature type="domain" description="ThuA-like" evidence="1">
    <location>
        <begin position="6"/>
        <end position="221"/>
    </location>
</feature>
<dbReference type="InterPro" id="IPR029010">
    <property type="entry name" value="ThuA-like"/>
</dbReference>
<dbReference type="Pfam" id="PF06283">
    <property type="entry name" value="ThuA"/>
    <property type="match status" value="1"/>
</dbReference>
<reference evidence="2" key="1">
    <citation type="submission" date="2012-11" db="EMBL/GenBank/DDBJ databases">
        <title>Dependencies among metagenomic species, viruses, plasmids and units of genetic variation.</title>
        <authorList>
            <person name="Nielsen H.B."/>
            <person name="Almeida M."/>
            <person name="Juncker A.S."/>
            <person name="Rasmussen S."/>
            <person name="Li J."/>
            <person name="Sunagawa S."/>
            <person name="Plichta D."/>
            <person name="Gautier L."/>
            <person name="Le Chatelier E."/>
            <person name="Peletier E."/>
            <person name="Bonde I."/>
            <person name="Nielsen T."/>
            <person name="Manichanh C."/>
            <person name="Arumugam M."/>
            <person name="Batto J."/>
            <person name="Santos M.B.Q.D."/>
            <person name="Blom N."/>
            <person name="Borruel N."/>
            <person name="Burgdorf K.S."/>
            <person name="Boumezbeur F."/>
            <person name="Casellas F."/>
            <person name="Dore J."/>
            <person name="Guarner F."/>
            <person name="Hansen T."/>
            <person name="Hildebrand F."/>
            <person name="Kaas R.S."/>
            <person name="Kennedy S."/>
            <person name="Kristiansen K."/>
            <person name="Kultima J.R."/>
            <person name="Leonard P."/>
            <person name="Levenez F."/>
            <person name="Lund O."/>
            <person name="Moumen B."/>
            <person name="Le Paslier D."/>
            <person name="Pons N."/>
            <person name="Pedersen O."/>
            <person name="Prifti E."/>
            <person name="Qin J."/>
            <person name="Raes J."/>
            <person name="Tap J."/>
            <person name="Tims S."/>
            <person name="Ussery D.W."/>
            <person name="Yamada T."/>
            <person name="MetaHit consortium"/>
            <person name="Renault P."/>
            <person name="Sicheritz-Ponten T."/>
            <person name="Bork P."/>
            <person name="Wang J."/>
            <person name="Brunak S."/>
            <person name="Ehrlich S.D."/>
        </authorList>
    </citation>
    <scope>NUCLEOTIDE SEQUENCE [LARGE SCALE GENOMIC DNA]</scope>
</reference>
<evidence type="ECO:0000313" key="3">
    <source>
        <dbReference type="Proteomes" id="UP000017938"/>
    </source>
</evidence>
<dbReference type="InterPro" id="IPR029062">
    <property type="entry name" value="Class_I_gatase-like"/>
</dbReference>
<comment type="caution">
    <text evidence="2">The sequence shown here is derived from an EMBL/GenBank/DDBJ whole genome shotgun (WGS) entry which is preliminary data.</text>
</comment>
<dbReference type="InterPro" id="IPR009381">
    <property type="entry name" value="Trehalose_catabolism_ThuA_prok"/>
</dbReference>